<sequence length="79" mass="8738">MIIYVEAEPRDATLTCHVRPGVWAAATMSDAHHSLHAHPKEQRLLRLPATEPMLTPKPCVDAILATYILATVVGRDNRV</sequence>
<proteinExistence type="predicted"/>
<comment type="caution">
    <text evidence="1">The sequence shown here is derived from an EMBL/GenBank/DDBJ whole genome shotgun (WGS) entry which is preliminary data.</text>
</comment>
<name>A0ACC2JNU5_9PEZI</name>
<evidence type="ECO:0000313" key="2">
    <source>
        <dbReference type="Proteomes" id="UP001153332"/>
    </source>
</evidence>
<reference evidence="1" key="1">
    <citation type="submission" date="2022-12" db="EMBL/GenBank/DDBJ databases">
        <title>Genome Sequence of Lasiodiplodia mahajangana.</title>
        <authorList>
            <person name="Buettner E."/>
        </authorList>
    </citation>
    <scope>NUCLEOTIDE SEQUENCE</scope>
    <source>
        <strain evidence="1">VT137</strain>
    </source>
</reference>
<organism evidence="1 2">
    <name type="scientific">Lasiodiplodia mahajangana</name>
    <dbReference type="NCBI Taxonomy" id="1108764"/>
    <lineage>
        <taxon>Eukaryota</taxon>
        <taxon>Fungi</taxon>
        <taxon>Dikarya</taxon>
        <taxon>Ascomycota</taxon>
        <taxon>Pezizomycotina</taxon>
        <taxon>Dothideomycetes</taxon>
        <taxon>Dothideomycetes incertae sedis</taxon>
        <taxon>Botryosphaeriales</taxon>
        <taxon>Botryosphaeriaceae</taxon>
        <taxon>Lasiodiplodia</taxon>
    </lineage>
</organism>
<dbReference type="EMBL" id="JAPUUL010000842">
    <property type="protein sequence ID" value="KAJ8129169.1"/>
    <property type="molecule type" value="Genomic_DNA"/>
</dbReference>
<accession>A0ACC2JNU5</accession>
<keyword evidence="2" id="KW-1185">Reference proteome</keyword>
<evidence type="ECO:0000313" key="1">
    <source>
        <dbReference type="EMBL" id="KAJ8129169.1"/>
    </source>
</evidence>
<protein>
    <submittedName>
        <fullName evidence="1">Uncharacterized protein</fullName>
    </submittedName>
</protein>
<gene>
    <name evidence="1" type="ORF">O1611_g4462</name>
</gene>
<dbReference type="Proteomes" id="UP001153332">
    <property type="component" value="Unassembled WGS sequence"/>
</dbReference>